<reference evidence="1" key="1">
    <citation type="submission" date="2021-03" db="EMBL/GenBank/DDBJ databases">
        <title>Draft genome sequence of rust myrtle Austropuccinia psidii MF-1, a brazilian biotype.</title>
        <authorList>
            <person name="Quecine M.C."/>
            <person name="Pachon D.M.R."/>
            <person name="Bonatelli M.L."/>
            <person name="Correr F.H."/>
            <person name="Franceschini L.M."/>
            <person name="Leite T.F."/>
            <person name="Margarido G.R.A."/>
            <person name="Almeida C.A."/>
            <person name="Ferrarezi J.A."/>
            <person name="Labate C.A."/>
        </authorList>
    </citation>
    <scope>NUCLEOTIDE SEQUENCE</scope>
    <source>
        <strain evidence="1">MF-1</strain>
    </source>
</reference>
<dbReference type="Proteomes" id="UP000765509">
    <property type="component" value="Unassembled WGS sequence"/>
</dbReference>
<accession>A0A9Q3GXV4</accession>
<organism evidence="1 2">
    <name type="scientific">Austropuccinia psidii MF-1</name>
    <dbReference type="NCBI Taxonomy" id="1389203"/>
    <lineage>
        <taxon>Eukaryota</taxon>
        <taxon>Fungi</taxon>
        <taxon>Dikarya</taxon>
        <taxon>Basidiomycota</taxon>
        <taxon>Pucciniomycotina</taxon>
        <taxon>Pucciniomycetes</taxon>
        <taxon>Pucciniales</taxon>
        <taxon>Sphaerophragmiaceae</taxon>
        <taxon>Austropuccinia</taxon>
    </lineage>
</organism>
<evidence type="ECO:0000313" key="1">
    <source>
        <dbReference type="EMBL" id="MBW0482500.1"/>
    </source>
</evidence>
<dbReference type="OrthoDB" id="2506849at2759"/>
<comment type="caution">
    <text evidence="1">The sequence shown here is derived from an EMBL/GenBank/DDBJ whole genome shotgun (WGS) entry which is preliminary data.</text>
</comment>
<dbReference type="AlphaFoldDB" id="A0A9Q3GXV4"/>
<gene>
    <name evidence="1" type="ORF">O181_022215</name>
</gene>
<sequence length="177" mass="20088">MDEQEIDTLLATNPWRGLLLSQLKDPTNNLTCMSDHQTDQSLDHFVVSKAVTHLSREASIIRDLLLNTKLLQGHGADLALSDRWNVLRVDEINSQDKLDDAANKYIEILNDVGDRLGMRGESKDSSPRCFDKATLRAIKQERGVRRKLENALHSKLNPQVITKLTNTWVLMKGRSKM</sequence>
<keyword evidence="2" id="KW-1185">Reference proteome</keyword>
<name>A0A9Q3GXV4_9BASI</name>
<proteinExistence type="predicted"/>
<protein>
    <submittedName>
        <fullName evidence="1">Uncharacterized protein</fullName>
    </submittedName>
</protein>
<dbReference type="EMBL" id="AVOT02006811">
    <property type="protein sequence ID" value="MBW0482500.1"/>
    <property type="molecule type" value="Genomic_DNA"/>
</dbReference>
<evidence type="ECO:0000313" key="2">
    <source>
        <dbReference type="Proteomes" id="UP000765509"/>
    </source>
</evidence>